<evidence type="ECO:0000256" key="6">
    <source>
        <dbReference type="ARBA" id="ARBA00023136"/>
    </source>
</evidence>
<protein>
    <submittedName>
        <fullName evidence="8">DoxX family protein</fullName>
    </submittedName>
</protein>
<comment type="similarity">
    <text evidence="2">Belongs to the DoxX family.</text>
</comment>
<keyword evidence="6 7" id="KW-0472">Membrane</keyword>
<feature type="transmembrane region" description="Helical" evidence="7">
    <location>
        <begin position="82"/>
        <end position="100"/>
    </location>
</feature>
<dbReference type="Pfam" id="PF07681">
    <property type="entry name" value="DoxX"/>
    <property type="match status" value="1"/>
</dbReference>
<evidence type="ECO:0000256" key="4">
    <source>
        <dbReference type="ARBA" id="ARBA00022692"/>
    </source>
</evidence>
<evidence type="ECO:0000256" key="5">
    <source>
        <dbReference type="ARBA" id="ARBA00022989"/>
    </source>
</evidence>
<organism evidence="8 9">
    <name type="scientific">Brachybacterium equifaecis</name>
    <dbReference type="NCBI Taxonomy" id="2910770"/>
    <lineage>
        <taxon>Bacteria</taxon>
        <taxon>Bacillati</taxon>
        <taxon>Actinomycetota</taxon>
        <taxon>Actinomycetes</taxon>
        <taxon>Micrococcales</taxon>
        <taxon>Dermabacteraceae</taxon>
        <taxon>Brachybacterium</taxon>
    </lineage>
</organism>
<evidence type="ECO:0000256" key="3">
    <source>
        <dbReference type="ARBA" id="ARBA00022475"/>
    </source>
</evidence>
<comment type="subcellular location">
    <subcellularLocation>
        <location evidence="1">Cell membrane</location>
        <topology evidence="1">Multi-pass membrane protein</topology>
    </subcellularLocation>
</comment>
<dbReference type="PANTHER" id="PTHR33452">
    <property type="entry name" value="OXIDOREDUCTASE CATD-RELATED"/>
    <property type="match status" value="1"/>
</dbReference>
<keyword evidence="9" id="KW-1185">Reference proteome</keyword>
<keyword evidence="3" id="KW-1003">Cell membrane</keyword>
<evidence type="ECO:0000256" key="7">
    <source>
        <dbReference type="SAM" id="Phobius"/>
    </source>
</evidence>
<name>A0ABT0QZW8_9MICO</name>
<keyword evidence="4 7" id="KW-0812">Transmembrane</keyword>
<evidence type="ECO:0000313" key="9">
    <source>
        <dbReference type="Proteomes" id="UP001203761"/>
    </source>
</evidence>
<reference evidence="8" key="1">
    <citation type="submission" date="2022-02" db="EMBL/GenBank/DDBJ databases">
        <authorList>
            <person name="Lee M."/>
            <person name="Kim S.-J."/>
            <person name="Jung M.-Y."/>
        </authorList>
    </citation>
    <scope>NUCLEOTIDE SEQUENCE</scope>
    <source>
        <strain evidence="8">JHP9</strain>
    </source>
</reference>
<gene>
    <name evidence="8" type="ORF">Bequi_07390</name>
</gene>
<keyword evidence="5 7" id="KW-1133">Transmembrane helix</keyword>
<dbReference type="InterPro" id="IPR051907">
    <property type="entry name" value="DoxX-like_oxidoreductase"/>
</dbReference>
<accession>A0ABT0QZW8</accession>
<proteinExistence type="inferred from homology"/>
<feature type="transmembrane region" description="Helical" evidence="7">
    <location>
        <begin position="57"/>
        <end position="75"/>
    </location>
</feature>
<dbReference type="InterPro" id="IPR032808">
    <property type="entry name" value="DoxX"/>
</dbReference>
<feature type="transmembrane region" description="Helical" evidence="7">
    <location>
        <begin position="112"/>
        <end position="133"/>
    </location>
</feature>
<comment type="caution">
    <text evidence="8">The sequence shown here is derived from an EMBL/GenBank/DDBJ whole genome shotgun (WGS) entry which is preliminary data.</text>
</comment>
<dbReference type="PANTHER" id="PTHR33452:SF1">
    <property type="entry name" value="INNER MEMBRANE PROTEIN YPHA-RELATED"/>
    <property type="match status" value="1"/>
</dbReference>
<evidence type="ECO:0000256" key="1">
    <source>
        <dbReference type="ARBA" id="ARBA00004651"/>
    </source>
</evidence>
<dbReference type="Proteomes" id="UP001203761">
    <property type="component" value="Unassembled WGS sequence"/>
</dbReference>
<sequence length="148" mass="14919">MATAASRTSVPRDLALLLVRIVLGTIFLAHGAQKIWTWGLGATSEAFAGMGVPVPELAAPVVAILELAGGAALILGLLTPWAALLLAIDMLVAAVLVHAPHGVFVDAGGWELVGALGAGALALVAVGAGRISLDHALLGRRRGRRSAA</sequence>
<dbReference type="EMBL" id="JAKNCJ010000002">
    <property type="protein sequence ID" value="MCL6423208.1"/>
    <property type="molecule type" value="Genomic_DNA"/>
</dbReference>
<evidence type="ECO:0000256" key="2">
    <source>
        <dbReference type="ARBA" id="ARBA00006679"/>
    </source>
</evidence>
<dbReference type="RefSeq" id="WP_249737297.1">
    <property type="nucleotide sequence ID" value="NZ_JAKNCJ010000002.1"/>
</dbReference>
<evidence type="ECO:0000313" key="8">
    <source>
        <dbReference type="EMBL" id="MCL6423208.1"/>
    </source>
</evidence>